<gene>
    <name evidence="1" type="ORF">BCM31_05260</name>
</gene>
<reference evidence="1 2" key="1">
    <citation type="submission" date="2016-07" db="EMBL/GenBank/DDBJ databases">
        <title>Detection of Helicobacter winghamensis from caecal content of red fox (Vulpes vulpes).</title>
        <authorList>
            <person name="Zanoni R.G."/>
            <person name="Florio D."/>
            <person name="Caffara M."/>
            <person name="Renzi M."/>
            <person name="Parisi A."/>
            <person name="Pasquali F."/>
            <person name="Manfreda G."/>
        </authorList>
    </citation>
    <scope>NUCLEOTIDE SEQUENCE [LARGE SCALE GENOMIC DNA]</scope>
    <source>
        <strain evidence="1 2">295_13</strain>
    </source>
</reference>
<dbReference type="AlphaFoldDB" id="A0A2N3PKQ0"/>
<organism evidence="1 2">
    <name type="scientific">Helicobacter winghamensis</name>
    <dbReference type="NCBI Taxonomy" id="157268"/>
    <lineage>
        <taxon>Bacteria</taxon>
        <taxon>Pseudomonadati</taxon>
        <taxon>Campylobacterota</taxon>
        <taxon>Epsilonproteobacteria</taxon>
        <taxon>Campylobacterales</taxon>
        <taxon>Helicobacteraceae</taxon>
        <taxon>Helicobacter</taxon>
    </lineage>
</organism>
<accession>A0A2N3PKQ0</accession>
<dbReference type="OrthoDB" id="490757at2"/>
<keyword evidence="2" id="KW-1185">Reference proteome</keyword>
<sequence>MLHAKIKNFSYIKSCTKSWGQDLVRYDFDNINNLPSKCIVNFDNKSFAISKWISPKHTRSYPYARVYDTFSRGTNKVLTIIPLIKDERINGDRDYLQWDSLSTKS</sequence>
<dbReference type="EMBL" id="MBPK01000009">
    <property type="protein sequence ID" value="PKT82170.1"/>
    <property type="molecule type" value="Genomic_DNA"/>
</dbReference>
<evidence type="ECO:0000313" key="2">
    <source>
        <dbReference type="Proteomes" id="UP000233350"/>
    </source>
</evidence>
<protein>
    <submittedName>
        <fullName evidence="1">Uncharacterized protein</fullName>
    </submittedName>
</protein>
<proteinExistence type="predicted"/>
<name>A0A2N3PKQ0_9HELI</name>
<dbReference type="Proteomes" id="UP000233350">
    <property type="component" value="Unassembled WGS sequence"/>
</dbReference>
<evidence type="ECO:0000313" key="1">
    <source>
        <dbReference type="EMBL" id="PKT82170.1"/>
    </source>
</evidence>
<comment type="caution">
    <text evidence="1">The sequence shown here is derived from an EMBL/GenBank/DDBJ whole genome shotgun (WGS) entry which is preliminary data.</text>
</comment>
<dbReference type="RefSeq" id="WP_101312955.1">
    <property type="nucleotide sequence ID" value="NZ_CP063529.1"/>
</dbReference>